<dbReference type="KEGG" id="acob:P0Y56_00290"/>
<evidence type="ECO:0000259" key="2">
    <source>
        <dbReference type="PROSITE" id="PS50883"/>
    </source>
</evidence>
<evidence type="ECO:0000256" key="1">
    <source>
        <dbReference type="SAM" id="Phobius"/>
    </source>
</evidence>
<evidence type="ECO:0000313" key="5">
    <source>
        <dbReference type="Proteomes" id="UP001218362"/>
    </source>
</evidence>
<dbReference type="EMBL" id="CP119316">
    <property type="protein sequence ID" value="WEK46764.1"/>
    <property type="molecule type" value="Genomic_DNA"/>
</dbReference>
<dbReference type="SUPFAM" id="SSF141868">
    <property type="entry name" value="EAL domain-like"/>
    <property type="match status" value="1"/>
</dbReference>
<dbReference type="Pfam" id="PF00990">
    <property type="entry name" value="GGDEF"/>
    <property type="match status" value="1"/>
</dbReference>
<reference evidence="4" key="1">
    <citation type="submission" date="2023-03" db="EMBL/GenBank/DDBJ databases">
        <title>Andean soil-derived lignocellulolytic bacterial consortium as a source of novel taxa and putative plastic-active enzymes.</title>
        <authorList>
            <person name="Diaz-Garcia L."/>
            <person name="Chuvochina M."/>
            <person name="Feuerriegel G."/>
            <person name="Bunk B."/>
            <person name="Sproer C."/>
            <person name="Streit W.R."/>
            <person name="Rodriguez L.M."/>
            <person name="Overmann J."/>
            <person name="Jimenez D.J."/>
        </authorList>
    </citation>
    <scope>NUCLEOTIDE SEQUENCE</scope>
    <source>
        <strain evidence="4">MAG 26</strain>
    </source>
</reference>
<dbReference type="SMART" id="SM00267">
    <property type="entry name" value="GGDEF"/>
    <property type="match status" value="1"/>
</dbReference>
<protein>
    <submittedName>
        <fullName evidence="4">EAL domain-containing protein</fullName>
    </submittedName>
</protein>
<keyword evidence="1" id="KW-0472">Membrane</keyword>
<dbReference type="InterPro" id="IPR029787">
    <property type="entry name" value="Nucleotide_cyclase"/>
</dbReference>
<dbReference type="InterPro" id="IPR052155">
    <property type="entry name" value="Biofilm_reg_signaling"/>
</dbReference>
<dbReference type="InterPro" id="IPR001633">
    <property type="entry name" value="EAL_dom"/>
</dbReference>
<feature type="domain" description="EAL" evidence="2">
    <location>
        <begin position="281"/>
        <end position="531"/>
    </location>
</feature>
<dbReference type="NCBIfam" id="TIGR00254">
    <property type="entry name" value="GGDEF"/>
    <property type="match status" value="1"/>
</dbReference>
<dbReference type="Pfam" id="PF00563">
    <property type="entry name" value="EAL"/>
    <property type="match status" value="1"/>
</dbReference>
<evidence type="ECO:0000259" key="3">
    <source>
        <dbReference type="PROSITE" id="PS50887"/>
    </source>
</evidence>
<dbReference type="PROSITE" id="PS50883">
    <property type="entry name" value="EAL"/>
    <property type="match status" value="1"/>
</dbReference>
<dbReference type="Proteomes" id="UP001218362">
    <property type="component" value="Chromosome"/>
</dbReference>
<dbReference type="PANTHER" id="PTHR44757:SF2">
    <property type="entry name" value="BIOFILM ARCHITECTURE MAINTENANCE PROTEIN MBAA"/>
    <property type="match status" value="1"/>
</dbReference>
<keyword evidence="1" id="KW-1133">Transmembrane helix</keyword>
<feature type="transmembrane region" description="Helical" evidence="1">
    <location>
        <begin position="24"/>
        <end position="49"/>
    </location>
</feature>
<evidence type="ECO:0000313" key="4">
    <source>
        <dbReference type="EMBL" id="WEK46764.1"/>
    </source>
</evidence>
<proteinExistence type="predicted"/>
<dbReference type="Gene3D" id="3.20.20.450">
    <property type="entry name" value="EAL domain"/>
    <property type="match status" value="1"/>
</dbReference>
<accession>A0AAJ6BMU0</accession>
<dbReference type="CDD" id="cd01949">
    <property type="entry name" value="GGDEF"/>
    <property type="match status" value="1"/>
</dbReference>
<dbReference type="Gene3D" id="3.30.70.270">
    <property type="match status" value="1"/>
</dbReference>
<dbReference type="SUPFAM" id="SSF55073">
    <property type="entry name" value="Nucleotide cyclase"/>
    <property type="match status" value="1"/>
</dbReference>
<keyword evidence="1" id="KW-0812">Transmembrane</keyword>
<dbReference type="InterPro" id="IPR043128">
    <property type="entry name" value="Rev_trsase/Diguanyl_cyclase"/>
</dbReference>
<organism evidence="4 5">
    <name type="scientific">Candidatus Andeanibacterium colombiense</name>
    <dbReference type="NCBI Taxonomy" id="3121345"/>
    <lineage>
        <taxon>Bacteria</taxon>
        <taxon>Pseudomonadati</taxon>
        <taxon>Pseudomonadota</taxon>
        <taxon>Alphaproteobacteria</taxon>
        <taxon>Sphingomonadales</taxon>
        <taxon>Sphingomonadaceae</taxon>
        <taxon>Candidatus Andeanibacterium</taxon>
    </lineage>
</organism>
<dbReference type="CDD" id="cd01948">
    <property type="entry name" value="EAL"/>
    <property type="match status" value="1"/>
</dbReference>
<dbReference type="InterPro" id="IPR035919">
    <property type="entry name" value="EAL_sf"/>
</dbReference>
<name>A0AAJ6BMU0_9SPHN</name>
<dbReference type="PANTHER" id="PTHR44757">
    <property type="entry name" value="DIGUANYLATE CYCLASE DGCP"/>
    <property type="match status" value="1"/>
</dbReference>
<sequence length="554" mass="60613">MKLTEASQTTGPADKNVGRAEHDVVALGVAMAALILFVGTGGTVLPQIVRAWLGAGRGPDTLITNALLLNIALIIFGWRRYVELTKEVGERRKAEENARLLAETDALTGLLNRRSFVPASARLVTEVCETNQGAAVLMLDLDNFKQINDLHGHKAGDLVLTETARRIEAFTPPGGVAARLGGDEFALVVPYDRRTPDKLDQLAVALIEAAGKPVEIDSKSIHVSMSAGLARTIESPAPETAEDCAQSLLHHADIAMYHAKKRGRDGYAWFEPTMESELRFRNELETGIRAGIPKGEFVPFYEQQIDLASGELVGFEMLARWNSPKFGLVSPEIFIPIAEDIGVIAELSEFLIKQALEDAKQWNPKLSLSINISPIQLRDPWFSQKLLRLLVESGFPPHRLDIEITESCLHENVGVVRSVVTSLKNQGIQISLDDFGTGYSSLAQLRSLPFDRLKIDRSFVTELARDGANIKIVEAIVSLGRGFDLPITAEGIENAEVLRIMKAMGQLKGQGYLYGRPENAEMTLDRLAAADLLALEPELAPARPVRHTDKRAAG</sequence>
<dbReference type="InterPro" id="IPR000160">
    <property type="entry name" value="GGDEF_dom"/>
</dbReference>
<feature type="transmembrane region" description="Helical" evidence="1">
    <location>
        <begin position="61"/>
        <end position="82"/>
    </location>
</feature>
<dbReference type="AlphaFoldDB" id="A0AAJ6BMU0"/>
<gene>
    <name evidence="4" type="ORF">P0Y56_00290</name>
</gene>
<dbReference type="PROSITE" id="PS50887">
    <property type="entry name" value="GGDEF"/>
    <property type="match status" value="1"/>
</dbReference>
<dbReference type="SMART" id="SM00052">
    <property type="entry name" value="EAL"/>
    <property type="match status" value="1"/>
</dbReference>
<feature type="domain" description="GGDEF" evidence="3">
    <location>
        <begin position="132"/>
        <end position="272"/>
    </location>
</feature>